<dbReference type="SUPFAM" id="SSF52151">
    <property type="entry name" value="FabD/lysophospholipase-like"/>
    <property type="match status" value="1"/>
</dbReference>
<dbReference type="InterPro" id="IPR002182">
    <property type="entry name" value="NB-ARC"/>
</dbReference>
<dbReference type="GO" id="GO:0043531">
    <property type="term" value="F:ADP binding"/>
    <property type="evidence" value="ECO:0007669"/>
    <property type="project" value="InterPro"/>
</dbReference>
<dbReference type="SUPFAM" id="SSF52540">
    <property type="entry name" value="P-loop containing nucleoside triphosphate hydrolases"/>
    <property type="match status" value="1"/>
</dbReference>
<dbReference type="PANTHER" id="PTHR46082:SF6">
    <property type="entry name" value="AAA+ ATPASE DOMAIN-CONTAINING PROTEIN-RELATED"/>
    <property type="match status" value="1"/>
</dbReference>
<proteinExistence type="predicted"/>
<feature type="short sequence motif" description="DGA/G" evidence="2">
    <location>
        <begin position="212"/>
        <end position="214"/>
    </location>
</feature>
<dbReference type="Pfam" id="PF13424">
    <property type="entry name" value="TPR_12"/>
    <property type="match status" value="3"/>
</dbReference>
<gene>
    <name evidence="4" type="ORF">N7530_009767</name>
</gene>
<dbReference type="InterPro" id="IPR002641">
    <property type="entry name" value="PNPLA_dom"/>
</dbReference>
<dbReference type="Proteomes" id="UP001147760">
    <property type="component" value="Unassembled WGS sequence"/>
</dbReference>
<feature type="short sequence motif" description="GXSXG" evidence="2">
    <location>
        <begin position="70"/>
        <end position="74"/>
    </location>
</feature>
<evidence type="ECO:0000259" key="3">
    <source>
        <dbReference type="PROSITE" id="PS51635"/>
    </source>
</evidence>
<dbReference type="AlphaFoldDB" id="A0A9W9WJ82"/>
<feature type="domain" description="PNPLA" evidence="3">
    <location>
        <begin position="24"/>
        <end position="225"/>
    </location>
</feature>
<organism evidence="4 5">
    <name type="scientific">Penicillium desertorum</name>
    <dbReference type="NCBI Taxonomy" id="1303715"/>
    <lineage>
        <taxon>Eukaryota</taxon>
        <taxon>Fungi</taxon>
        <taxon>Dikarya</taxon>
        <taxon>Ascomycota</taxon>
        <taxon>Pezizomycotina</taxon>
        <taxon>Eurotiomycetes</taxon>
        <taxon>Eurotiomycetidae</taxon>
        <taxon>Eurotiales</taxon>
        <taxon>Aspergillaceae</taxon>
        <taxon>Penicillium</taxon>
    </lineage>
</organism>
<dbReference type="PROSITE" id="PS51635">
    <property type="entry name" value="PNPLA"/>
    <property type="match status" value="1"/>
</dbReference>
<dbReference type="InterPro" id="IPR053137">
    <property type="entry name" value="NLR-like"/>
</dbReference>
<dbReference type="SUPFAM" id="SSF48452">
    <property type="entry name" value="TPR-like"/>
    <property type="match status" value="3"/>
</dbReference>
<evidence type="ECO:0000256" key="2">
    <source>
        <dbReference type="PROSITE-ProRule" id="PRU01161"/>
    </source>
</evidence>
<feature type="short sequence motif" description="GXGXXG" evidence="2">
    <location>
        <begin position="28"/>
        <end position="33"/>
    </location>
</feature>
<feature type="active site" description="Nucleophile" evidence="2">
    <location>
        <position position="72"/>
    </location>
</feature>
<dbReference type="PRINTS" id="PR00381">
    <property type="entry name" value="KINESINLIGHT"/>
</dbReference>
<dbReference type="GO" id="GO:0046486">
    <property type="term" value="P:glycerolipid metabolic process"/>
    <property type="evidence" value="ECO:0007669"/>
    <property type="project" value="UniProtKB-ARBA"/>
</dbReference>
<dbReference type="InterPro" id="IPR011990">
    <property type="entry name" value="TPR-like_helical_dom_sf"/>
</dbReference>
<dbReference type="Pfam" id="PF00931">
    <property type="entry name" value="NB-ARC"/>
    <property type="match status" value="1"/>
</dbReference>
<dbReference type="Gene3D" id="3.40.1090.10">
    <property type="entry name" value="Cytosolic phospholipase A2 catalytic domain"/>
    <property type="match status" value="1"/>
</dbReference>
<dbReference type="GO" id="GO:0016787">
    <property type="term" value="F:hydrolase activity"/>
    <property type="evidence" value="ECO:0007669"/>
    <property type="project" value="UniProtKB-UniRule"/>
</dbReference>
<dbReference type="Pfam" id="PF01734">
    <property type="entry name" value="Patatin"/>
    <property type="match status" value="1"/>
</dbReference>
<sequence>MEQESTIKHGGEPNPVDSTGLCLLSLDGGGVRGLSSLYILKSIMDRLNNVRGQNKLPRLKPCEVFDLIGGTSTGGLIAIMLGRLEMDVDVCIDAYSGLAAAVFGERLRSIPINFKGDITARFDSAKLESAIQKVIEDSGASKQDLFNDGTKRGCRTFVCTADRHTKDIVRLRSYSLPHEPNIRATICQAALATAAATTFFEPVSIGDRSFADGGLGANNPVDELEGEASNIWCPETGDLKPLVKCFISIGTGNPGKKSFEDRMVKFLGQTVVQIATETENTERRFIARWARHFDEKRYFRFNVEQGLQAIGLEEYKKKGAIESATEGYLTHMAQKFRVRDCIQNMRLKQTAHRTPWIVPFERNSRFTGREPQLAQLEEMLFANDRTAKVAIMGLGGVGKTQLVLELLFRTKEKHPTFSVIWIPATNKESLHQAYLDAAQQLGIPGWEDNKEDVKRLVQDYLGRESTGRWLLVFDNADDIDMWIAKTGPGMKAGQGSRALIDYLPKSNQGTILFTTRDRRLAVKLAQQSVVDVPGMGEDAATRLLQKCLIDPKLVNSRQDTSALLSQLTYLPLAIVQAAAYINENGIAIADYLSLLADQEEEEVIDLLSEEFEDDGRYRDVKNPVATTWLISFEQIRRRDPLAAEYLSFMACVEPKDIPQSILPTGPTRKKGIDAIGTLNAYSFVTRRPADMVLDLHRLVHLSTRNWLRKEEQLDKSTEKAIMRLEKVFPDDSHENRSLWRTYLTHVRYALESDLVDKDWKTRVDLMWRYAMCLYQDGRWDEAEFWITQVLSFERKKLGADHPDTLTSMANLASTFWNQGRWDAAEELEVQVIETRKKKLGADHPDTLTSMANLASTFWNQGRWDAAEELDVQVIETHKKKLGADHPDTLTSMANLASTYRNQGRWDAAEELEMQVMETRKKKLGADHPDTLTSIANLASTFWNQGRWDTAEELDVQVMETSKKKLGADHPFTLTIIANLASTYRNQGRWDAAEELDVQVIETRKKKLGADHPSTLTSMANLASTYRNQGRWDAAEELEVQVIETSKKKLGADHPDTLTIMANLASTYRNQGRWDAAEELDVQVMETGKKKLGADHPSTLTSMNNLAFTWKGQGRTVKATRLMSECVQRRQHVLGLNHPYFISSSRVLAEWEAEAENSSSASGVAV</sequence>
<dbReference type="OrthoDB" id="5986190at2759"/>
<reference evidence="4" key="1">
    <citation type="submission" date="2022-12" db="EMBL/GenBank/DDBJ databases">
        <authorList>
            <person name="Petersen C."/>
        </authorList>
    </citation>
    <scope>NUCLEOTIDE SEQUENCE</scope>
    <source>
        <strain evidence="4">IBT 17660</strain>
    </source>
</reference>
<evidence type="ECO:0000313" key="5">
    <source>
        <dbReference type="Proteomes" id="UP001147760"/>
    </source>
</evidence>
<dbReference type="Pfam" id="PF13374">
    <property type="entry name" value="TPR_10"/>
    <property type="match status" value="3"/>
</dbReference>
<keyword evidence="1 2" id="KW-0443">Lipid metabolism</keyword>
<dbReference type="PANTHER" id="PTHR46082">
    <property type="entry name" value="ATP/GTP-BINDING PROTEIN-RELATED"/>
    <property type="match status" value="1"/>
</dbReference>
<dbReference type="InterPro" id="IPR027417">
    <property type="entry name" value="P-loop_NTPase"/>
</dbReference>
<comment type="caution">
    <text evidence="4">The sequence shown here is derived from an EMBL/GenBank/DDBJ whole genome shotgun (WGS) entry which is preliminary data.</text>
</comment>
<dbReference type="InterPro" id="IPR016035">
    <property type="entry name" value="Acyl_Trfase/lysoPLipase"/>
</dbReference>
<reference evidence="4" key="2">
    <citation type="journal article" date="2023" name="IMA Fungus">
        <title>Comparative genomic study of the Penicillium genus elucidates a diverse pangenome and 15 lateral gene transfer events.</title>
        <authorList>
            <person name="Petersen C."/>
            <person name="Sorensen T."/>
            <person name="Nielsen M.R."/>
            <person name="Sondergaard T.E."/>
            <person name="Sorensen J.L."/>
            <person name="Fitzpatrick D.A."/>
            <person name="Frisvad J.C."/>
            <person name="Nielsen K.L."/>
        </authorList>
    </citation>
    <scope>NUCLEOTIDE SEQUENCE</scope>
    <source>
        <strain evidence="4">IBT 17660</strain>
    </source>
</reference>
<name>A0A9W9WJ82_9EURO</name>
<keyword evidence="2" id="KW-0442">Lipid degradation</keyword>
<dbReference type="CDD" id="cd07216">
    <property type="entry name" value="Pat17_PNPLA8_PNPLA9_like3"/>
    <property type="match status" value="1"/>
</dbReference>
<keyword evidence="5" id="KW-1185">Reference proteome</keyword>
<protein>
    <recommendedName>
        <fullName evidence="3">PNPLA domain-containing protein</fullName>
    </recommendedName>
</protein>
<dbReference type="Gene3D" id="1.25.40.10">
    <property type="entry name" value="Tetratricopeptide repeat domain"/>
    <property type="match status" value="3"/>
</dbReference>
<dbReference type="GO" id="GO:0016042">
    <property type="term" value="P:lipid catabolic process"/>
    <property type="evidence" value="ECO:0007669"/>
    <property type="project" value="UniProtKB-UniRule"/>
</dbReference>
<dbReference type="NCBIfam" id="NF040586">
    <property type="entry name" value="FxSxx_TPR"/>
    <property type="match status" value="1"/>
</dbReference>
<evidence type="ECO:0000256" key="1">
    <source>
        <dbReference type="ARBA" id="ARBA00023098"/>
    </source>
</evidence>
<evidence type="ECO:0000313" key="4">
    <source>
        <dbReference type="EMBL" id="KAJ5465980.1"/>
    </source>
</evidence>
<accession>A0A9W9WJ82</accession>
<feature type="active site" description="Proton acceptor" evidence="2">
    <location>
        <position position="212"/>
    </location>
</feature>
<dbReference type="EMBL" id="JAPWDO010000006">
    <property type="protein sequence ID" value="KAJ5465980.1"/>
    <property type="molecule type" value="Genomic_DNA"/>
</dbReference>
<keyword evidence="2" id="KW-0378">Hydrolase</keyword>